<organism evidence="4 5">
    <name type="scientific">Diplocloster modestus</name>
    <dbReference type="NCBI Taxonomy" id="2850322"/>
    <lineage>
        <taxon>Bacteria</taxon>
        <taxon>Bacillati</taxon>
        <taxon>Bacillota</taxon>
        <taxon>Clostridia</taxon>
        <taxon>Lachnospirales</taxon>
        <taxon>Lachnospiraceae</taxon>
        <taxon>Diplocloster</taxon>
    </lineage>
</organism>
<dbReference type="Gene3D" id="3.30.360.10">
    <property type="entry name" value="Dihydrodipicolinate Reductase, domain 2"/>
    <property type="match status" value="1"/>
</dbReference>
<dbReference type="Proteomes" id="UP001314681">
    <property type="component" value="Unassembled WGS sequence"/>
</dbReference>
<keyword evidence="5" id="KW-1185">Reference proteome</keyword>
<keyword evidence="1" id="KW-0560">Oxidoreductase</keyword>
<dbReference type="Pfam" id="PF22725">
    <property type="entry name" value="GFO_IDH_MocA_C3"/>
    <property type="match status" value="1"/>
</dbReference>
<feature type="domain" description="GFO/IDH/MocA-like oxidoreductase" evidence="3">
    <location>
        <begin position="133"/>
        <end position="254"/>
    </location>
</feature>
<evidence type="ECO:0000313" key="5">
    <source>
        <dbReference type="Proteomes" id="UP001314681"/>
    </source>
</evidence>
<sequence length="340" mass="39138">MRKTYGVALIGCGHMGEAHLSQIYYKENVRLEYVCDLDEPKALSFQKRYRANHFCTDSRDCISSAQVDIVIIATYPSTHLELVQQCILHQKHVICEKPIAPNPEEGRRFVQLVREHPECKVLVGHILRHNATYQKVAGMIRSGAIGRPIVFRMVQNHHTMDWGKYLAILKETSPLLDCGVHYVDVTQWFTGARVHRVTASGSRTEESVPEDSFNYGFMTLELDDGSVGYYEAGWSNTFSSDNLKEFVGPEGSIRIIYRKDRQTHQEEGDLIEYYKYPEKEYEMINLQSDRKPTGAQFDHLIRMIEEGCEANPTIEEVFESFMVCCDAQKQVLDKLKQQEK</sequence>
<dbReference type="RefSeq" id="WP_238727376.1">
    <property type="nucleotide sequence ID" value="NZ_JAHQCX010000018.1"/>
</dbReference>
<evidence type="ECO:0000256" key="1">
    <source>
        <dbReference type="ARBA" id="ARBA00023002"/>
    </source>
</evidence>
<dbReference type="InterPro" id="IPR000683">
    <property type="entry name" value="Gfo/Idh/MocA-like_OxRdtase_N"/>
</dbReference>
<accession>A0ABS6KCX0</accession>
<dbReference type="EMBL" id="JAHQCX010000018">
    <property type="protein sequence ID" value="MBU9728338.1"/>
    <property type="molecule type" value="Genomic_DNA"/>
</dbReference>
<dbReference type="SUPFAM" id="SSF51735">
    <property type="entry name" value="NAD(P)-binding Rossmann-fold domains"/>
    <property type="match status" value="1"/>
</dbReference>
<protein>
    <submittedName>
        <fullName evidence="4">Gfo/Idh/MocA family oxidoreductase</fullName>
    </submittedName>
</protein>
<evidence type="ECO:0000259" key="3">
    <source>
        <dbReference type="Pfam" id="PF22725"/>
    </source>
</evidence>
<evidence type="ECO:0000313" key="4">
    <source>
        <dbReference type="EMBL" id="MBU9728338.1"/>
    </source>
</evidence>
<dbReference type="Gene3D" id="3.40.50.720">
    <property type="entry name" value="NAD(P)-binding Rossmann-like Domain"/>
    <property type="match status" value="1"/>
</dbReference>
<comment type="caution">
    <text evidence="4">The sequence shown here is derived from an EMBL/GenBank/DDBJ whole genome shotgun (WGS) entry which is preliminary data.</text>
</comment>
<evidence type="ECO:0000259" key="2">
    <source>
        <dbReference type="Pfam" id="PF01408"/>
    </source>
</evidence>
<dbReference type="SUPFAM" id="SSF55347">
    <property type="entry name" value="Glyceraldehyde-3-phosphate dehydrogenase-like, C-terminal domain"/>
    <property type="match status" value="1"/>
</dbReference>
<gene>
    <name evidence="4" type="ORF">KTH90_20245</name>
</gene>
<dbReference type="PANTHER" id="PTHR43818:SF11">
    <property type="entry name" value="BCDNA.GH03377"/>
    <property type="match status" value="1"/>
</dbReference>
<dbReference type="InterPro" id="IPR050463">
    <property type="entry name" value="Gfo/Idh/MocA_oxidrdct_glycsds"/>
</dbReference>
<dbReference type="InterPro" id="IPR036291">
    <property type="entry name" value="NAD(P)-bd_dom_sf"/>
</dbReference>
<reference evidence="4 5" key="1">
    <citation type="submission" date="2021-06" db="EMBL/GenBank/DDBJ databases">
        <title>Description of novel taxa of the family Lachnospiraceae.</title>
        <authorList>
            <person name="Chaplin A.V."/>
            <person name="Sokolova S.R."/>
            <person name="Pikina A.P."/>
            <person name="Korzhanova M."/>
            <person name="Belova V."/>
            <person name="Korostin D."/>
            <person name="Efimov B.A."/>
        </authorList>
    </citation>
    <scope>NUCLEOTIDE SEQUENCE [LARGE SCALE GENOMIC DNA]</scope>
    <source>
        <strain evidence="4 5">ASD4241</strain>
    </source>
</reference>
<dbReference type="PANTHER" id="PTHR43818">
    <property type="entry name" value="BCDNA.GH03377"/>
    <property type="match status" value="1"/>
</dbReference>
<name>A0ABS6KCX0_9FIRM</name>
<dbReference type="Pfam" id="PF01408">
    <property type="entry name" value="GFO_IDH_MocA"/>
    <property type="match status" value="1"/>
</dbReference>
<feature type="domain" description="Gfo/Idh/MocA-like oxidoreductase N-terminal" evidence="2">
    <location>
        <begin position="7"/>
        <end position="125"/>
    </location>
</feature>
<dbReference type="InterPro" id="IPR055170">
    <property type="entry name" value="GFO_IDH_MocA-like_dom"/>
</dbReference>
<proteinExistence type="predicted"/>